<dbReference type="Gene3D" id="1.10.260.40">
    <property type="entry name" value="lambda repressor-like DNA-binding domains"/>
    <property type="match status" value="1"/>
</dbReference>
<feature type="domain" description="HTH cro/C1-type" evidence="2">
    <location>
        <begin position="27"/>
        <end position="76"/>
    </location>
</feature>
<reference evidence="3" key="1">
    <citation type="submission" date="2017-02" db="EMBL/GenBank/DDBJ databases">
        <title>Shigella draft genomes.</title>
        <authorList>
            <person name="Weis A.M."/>
            <person name="Weimer B.C."/>
            <person name="Gilpin B."/>
        </authorList>
    </citation>
    <scope>NUCLEOTIDE SEQUENCE [LARGE SCALE GENOMIC DNA]</scope>
    <source>
        <strain evidence="3">BCW_4868</strain>
    </source>
</reference>
<dbReference type="Proteomes" id="UP000868349">
    <property type="component" value="Unassembled WGS sequence"/>
</dbReference>
<gene>
    <name evidence="3" type="ORF">AJR17_023805</name>
</gene>
<evidence type="ECO:0000259" key="2">
    <source>
        <dbReference type="PROSITE" id="PS50943"/>
    </source>
</evidence>
<dbReference type="SUPFAM" id="SSF47413">
    <property type="entry name" value="lambda repressor-like DNA-binding domains"/>
    <property type="match status" value="1"/>
</dbReference>
<proteinExistence type="predicted"/>
<keyword evidence="1" id="KW-0175">Coiled coil</keyword>
<dbReference type="EMBL" id="MSJS02000137">
    <property type="protein sequence ID" value="OOO75223.1"/>
    <property type="molecule type" value="Genomic_DNA"/>
</dbReference>
<dbReference type="AlphaFoldDB" id="A0A1S9IXB7"/>
<organism evidence="3">
    <name type="scientific">Shigella boydii</name>
    <dbReference type="NCBI Taxonomy" id="621"/>
    <lineage>
        <taxon>Bacteria</taxon>
        <taxon>Pseudomonadati</taxon>
        <taxon>Pseudomonadota</taxon>
        <taxon>Gammaproteobacteria</taxon>
        <taxon>Enterobacterales</taxon>
        <taxon>Enterobacteriaceae</taxon>
        <taxon>Shigella</taxon>
    </lineage>
</organism>
<dbReference type="InterPro" id="IPR001387">
    <property type="entry name" value="Cro/C1-type_HTH"/>
</dbReference>
<dbReference type="GO" id="GO:0003677">
    <property type="term" value="F:DNA binding"/>
    <property type="evidence" value="ECO:0007669"/>
    <property type="project" value="InterPro"/>
</dbReference>
<comment type="caution">
    <text evidence="3">The sequence shown here is derived from an EMBL/GenBank/DDBJ whole genome shotgun (WGS) entry which is preliminary data.</text>
</comment>
<evidence type="ECO:0000313" key="3">
    <source>
        <dbReference type="EMBL" id="OOO75223.1"/>
    </source>
</evidence>
<dbReference type="InterPro" id="IPR010982">
    <property type="entry name" value="Lambda_DNA-bd_dom_sf"/>
</dbReference>
<accession>A0A1S9IXB7</accession>
<dbReference type="RefSeq" id="WP_075330468.1">
    <property type="nucleotide sequence ID" value="NZ_MSJS02000137.1"/>
</dbReference>
<dbReference type="PROSITE" id="PS50943">
    <property type="entry name" value="HTH_CROC1"/>
    <property type="match status" value="1"/>
</dbReference>
<sequence>MKRKPLSEIDLQAAQRLKEIWTTKKTQLGLTQERAAEILGFSTQGAVSHYLNGQTPLNLEAVIKFAGLLQVPPESIRPDMADLLRIVRMYPQELQQDNVVALPAEMEQSENELPFNIEPIERDLIQTFRAFPKEDKEKMLKEMKEKKELIEETVARWLEAQKGRRA</sequence>
<dbReference type="Pfam" id="PF01381">
    <property type="entry name" value="HTH_3"/>
    <property type="match status" value="1"/>
</dbReference>
<name>A0A1S9IXB7_SHIBO</name>
<dbReference type="SMART" id="SM00530">
    <property type="entry name" value="HTH_XRE"/>
    <property type="match status" value="1"/>
</dbReference>
<feature type="coiled-coil region" evidence="1">
    <location>
        <begin position="133"/>
        <end position="160"/>
    </location>
</feature>
<evidence type="ECO:0000256" key="1">
    <source>
        <dbReference type="SAM" id="Coils"/>
    </source>
</evidence>
<protein>
    <submittedName>
        <fullName evidence="3">Transcriptional regulator</fullName>
    </submittedName>
</protein>